<dbReference type="InterPro" id="IPR003959">
    <property type="entry name" value="ATPase_AAA_core"/>
</dbReference>
<reference evidence="4 5" key="1">
    <citation type="submission" date="2017-06" db="EMBL/GenBank/DDBJ databases">
        <authorList>
            <person name="Kim H.J."/>
            <person name="Triplett B.A."/>
        </authorList>
    </citation>
    <scope>NUCLEOTIDE SEQUENCE [LARGE SCALE GENOMIC DNA]</scope>
    <source>
        <strain evidence="4 5">DSM 44715</strain>
    </source>
</reference>
<keyword evidence="5" id="KW-1185">Reference proteome</keyword>
<dbReference type="RefSeq" id="WP_089330330.1">
    <property type="nucleotide sequence ID" value="NZ_FZOR01000049.1"/>
</dbReference>
<dbReference type="InterPro" id="IPR051396">
    <property type="entry name" value="Bact_Antivir_Def_Nuclease"/>
</dbReference>
<dbReference type="Pfam" id="PF13175">
    <property type="entry name" value="AAA_15"/>
    <property type="match status" value="1"/>
</dbReference>
<dbReference type="InterPro" id="IPR034139">
    <property type="entry name" value="TOPRIM_OLD"/>
</dbReference>
<keyword evidence="4" id="KW-0540">Nuclease</keyword>
<dbReference type="PANTHER" id="PTHR43581:SF4">
    <property type="entry name" value="ATP_GTP PHOSPHATASE"/>
    <property type="match status" value="1"/>
</dbReference>
<dbReference type="CDD" id="cd01026">
    <property type="entry name" value="TOPRIM_OLD"/>
    <property type="match status" value="1"/>
</dbReference>
<dbReference type="Pfam" id="PF13304">
    <property type="entry name" value="AAA_21"/>
    <property type="match status" value="1"/>
</dbReference>
<dbReference type="OrthoDB" id="3237462at2"/>
<dbReference type="GO" id="GO:0004519">
    <property type="term" value="F:endonuclease activity"/>
    <property type="evidence" value="ECO:0007669"/>
    <property type="project" value="UniProtKB-KW"/>
</dbReference>
<feature type="domain" description="Endonuclease GajA/Old nuclease/RecF-like AAA" evidence="1">
    <location>
        <begin position="227"/>
        <end position="318"/>
    </location>
</feature>
<protein>
    <submittedName>
        <fullName evidence="4">Predicted ATP-dependent endonuclease of the OLD family, contains P-loop ATPase and TOPRIM domains</fullName>
    </submittedName>
</protein>
<feature type="domain" description="OLD protein-like TOPRIM" evidence="3">
    <location>
        <begin position="397"/>
        <end position="462"/>
    </location>
</feature>
<sequence>MRPQRVAVHNVRGAVDVEIHLRAFTALIGPNNAGKTTLLDAVRLFYGALEWDGDRDRPWDEEAEAESWVEIDYAVGADEAKEIFQTPEEAQTLRIRRYLTDGVGGKAGAFYLMPPGGGDPQPTGWTTASKLGQCVYVPALTRTAEHTSTSDPASPLRDILLLAFSDRFTDGALLAARGGLSALETALAQGPITTLESDLDDALSPWGLSVKVNVGELTNELILRHLIELHVQQGGTRRPLETQGSGVQRALIAALIQAAAKIRASDAKSEKNAFRWVLFEEPEAFLHPAQVTRLAHNLHELVRSGNTAVTISTHDPTMLAAAEASPEGIVRVQRPVQWIHAVSPTPERVNTALEDIHVRSAYAVGSRSCFKRPRLTPADEERQRVLYDLDARRASAFFADRVIVVEGPSDMLFFDWLARQGRLTGLGPNVGVLDAFGKFELHRASATLSLFGIPHVVLWDEDAAMPSSDTSQLRQRRCQDDAALAALAACANEAGSAFTGAVRLTGTIEHWLGITEEKDGPWKAANIAAALTAAYGDAASPIPGRVSALLALLADLFDGIDPAAHRAVPEFQGALIEPRLPPPTVNLASAVAAFPYTECACRAAGRK</sequence>
<keyword evidence="4" id="KW-0255">Endonuclease</keyword>
<dbReference type="InterPro" id="IPR041685">
    <property type="entry name" value="AAA_GajA/Old/RecF-like"/>
</dbReference>
<organism evidence="4 5">
    <name type="scientific">Actinomadura meyerae</name>
    <dbReference type="NCBI Taxonomy" id="240840"/>
    <lineage>
        <taxon>Bacteria</taxon>
        <taxon>Bacillati</taxon>
        <taxon>Actinomycetota</taxon>
        <taxon>Actinomycetes</taxon>
        <taxon>Streptosporangiales</taxon>
        <taxon>Thermomonosporaceae</taxon>
        <taxon>Actinomadura</taxon>
    </lineage>
</organism>
<dbReference type="AlphaFoldDB" id="A0A239NVE1"/>
<keyword evidence="4" id="KW-0378">Hydrolase</keyword>
<name>A0A239NVE1_9ACTN</name>
<accession>A0A239NVE1</accession>
<evidence type="ECO:0000259" key="1">
    <source>
        <dbReference type="Pfam" id="PF13175"/>
    </source>
</evidence>
<dbReference type="EMBL" id="FZOR01000049">
    <property type="protein sequence ID" value="SNT58403.1"/>
    <property type="molecule type" value="Genomic_DNA"/>
</dbReference>
<proteinExistence type="predicted"/>
<evidence type="ECO:0000313" key="5">
    <source>
        <dbReference type="Proteomes" id="UP000198318"/>
    </source>
</evidence>
<evidence type="ECO:0000259" key="3">
    <source>
        <dbReference type="Pfam" id="PF20469"/>
    </source>
</evidence>
<evidence type="ECO:0000313" key="4">
    <source>
        <dbReference type="EMBL" id="SNT58403.1"/>
    </source>
</evidence>
<dbReference type="Proteomes" id="UP000198318">
    <property type="component" value="Unassembled WGS sequence"/>
</dbReference>
<gene>
    <name evidence="4" type="ORF">SAMN05443665_104949</name>
</gene>
<dbReference type="SUPFAM" id="SSF52540">
    <property type="entry name" value="P-loop containing nucleoside triphosphate hydrolases"/>
    <property type="match status" value="1"/>
</dbReference>
<feature type="domain" description="ATPase AAA-type core" evidence="2">
    <location>
        <begin position="24"/>
        <end position="47"/>
    </location>
</feature>
<dbReference type="Gene3D" id="3.40.50.300">
    <property type="entry name" value="P-loop containing nucleotide triphosphate hydrolases"/>
    <property type="match status" value="2"/>
</dbReference>
<evidence type="ECO:0000259" key="2">
    <source>
        <dbReference type="Pfam" id="PF13304"/>
    </source>
</evidence>
<dbReference type="InterPro" id="IPR027417">
    <property type="entry name" value="P-loop_NTPase"/>
</dbReference>
<dbReference type="Pfam" id="PF20469">
    <property type="entry name" value="OLD-like_TOPRIM"/>
    <property type="match status" value="1"/>
</dbReference>
<dbReference type="PANTHER" id="PTHR43581">
    <property type="entry name" value="ATP/GTP PHOSPHATASE"/>
    <property type="match status" value="1"/>
</dbReference>